<dbReference type="AlphaFoldDB" id="A0A7C8M1M3"/>
<dbReference type="GO" id="GO:0051601">
    <property type="term" value="P:exocyst localization"/>
    <property type="evidence" value="ECO:0007669"/>
    <property type="project" value="TreeGrafter"/>
</dbReference>
<organism evidence="2 3">
    <name type="scientific">Massariosphaeria phaeospora</name>
    <dbReference type="NCBI Taxonomy" id="100035"/>
    <lineage>
        <taxon>Eukaryota</taxon>
        <taxon>Fungi</taxon>
        <taxon>Dikarya</taxon>
        <taxon>Ascomycota</taxon>
        <taxon>Pezizomycotina</taxon>
        <taxon>Dothideomycetes</taxon>
        <taxon>Pleosporomycetidae</taxon>
        <taxon>Pleosporales</taxon>
        <taxon>Pleosporales incertae sedis</taxon>
        <taxon>Massariosphaeria</taxon>
    </lineage>
</organism>
<dbReference type="EMBL" id="JAADJZ010000034">
    <property type="protein sequence ID" value="KAF2865378.1"/>
    <property type="molecule type" value="Genomic_DNA"/>
</dbReference>
<feature type="non-terminal residue" evidence="2">
    <location>
        <position position="596"/>
    </location>
</feature>
<dbReference type="OrthoDB" id="190098at2759"/>
<dbReference type="GO" id="GO:0000145">
    <property type="term" value="C:exocyst"/>
    <property type="evidence" value="ECO:0007669"/>
    <property type="project" value="InterPro"/>
</dbReference>
<accession>A0A7C8M1M3</accession>
<dbReference type="PANTHER" id="PTHR21292">
    <property type="entry name" value="EXOCYST COMPLEX COMPONENT SEC6-RELATED"/>
    <property type="match status" value="1"/>
</dbReference>
<dbReference type="Gene3D" id="1.10.357.50">
    <property type="match status" value="1"/>
</dbReference>
<protein>
    <submittedName>
        <fullName evidence="2">Exocyst complex component Sec6-domain-containing protein</fullName>
    </submittedName>
</protein>
<gene>
    <name evidence="2" type="ORF">BDV95DRAFT_586983</name>
</gene>
<keyword evidence="1" id="KW-0175">Coiled coil</keyword>
<evidence type="ECO:0000313" key="3">
    <source>
        <dbReference type="Proteomes" id="UP000481861"/>
    </source>
</evidence>
<evidence type="ECO:0000313" key="2">
    <source>
        <dbReference type="EMBL" id="KAF2865378.1"/>
    </source>
</evidence>
<keyword evidence="3" id="KW-1185">Reference proteome</keyword>
<dbReference type="PANTHER" id="PTHR21292:SF1">
    <property type="entry name" value="EXOCYST COMPLEX COMPONENT 3"/>
    <property type="match status" value="1"/>
</dbReference>
<evidence type="ECO:0000256" key="1">
    <source>
        <dbReference type="SAM" id="Coils"/>
    </source>
</evidence>
<dbReference type="Pfam" id="PF06046">
    <property type="entry name" value="Sec6"/>
    <property type="match status" value="1"/>
</dbReference>
<dbReference type="FunFam" id="1.10.357.50:FF:000006">
    <property type="entry name" value="Exocyst complex component sec6"/>
    <property type="match status" value="1"/>
</dbReference>
<name>A0A7C8M1M3_9PLEO</name>
<feature type="coiled-coil region" evidence="1">
    <location>
        <begin position="227"/>
        <end position="254"/>
    </location>
</feature>
<dbReference type="Proteomes" id="UP000481861">
    <property type="component" value="Unassembled WGS sequence"/>
</dbReference>
<dbReference type="InterPro" id="IPR010326">
    <property type="entry name" value="EXOC3/Sec6"/>
</dbReference>
<sequence length="596" mass="68803">MNDVESATLKLAELLRHPEDLDKIPALKAEFLRKKAAVDGQLRHGLRDQLEVTQAGMNSITDGQRTVNLIKEEMMKIDKLCAEAQNMIDDFPHINLVAATHRNFEQVEQMKRDIETFEERLGGLEFLLSQDDEDPANQPNLLEIHYGLTQLRDVRDKAMEQIKGSEDASTELMDNLALESGVTVQDLFLRLDDVIEWFNKHIGEACMNLIELVQSGNDGMVVRLALVIEEEEKADKKAKALQDAQREYKDLASRFKSIAAGPKELRGYKEKFLKAIEFVCQEHLGETNEKFQDDPEKLEKYFKWYFNNLNTVKLGMQSLMPKKWRIFRTYSSIYHKQMHDWLVEQIDDESLRPPQLLAIINWADKYYSKMQKLSIPEEELEPHLIDNRAAELVRDYRQIIVKAVEEWMDRMAATDKRSFLDQDADAIEKNVDGIFQTKTLGDMWRMLREQLFVAASSDRTDVAEGVIESMFRALTARQRMWQSIVEEELTKYISPNADLDGLVPFQDWLVSIANDQILCIDESEIDVVGGQQSYLTSFEREIEPLVSPAYAPNIATQTETLRFAYVDLATKCIQTFCTSIFVIDFRSTMAEFFTQT</sequence>
<comment type="caution">
    <text evidence="2">The sequence shown here is derived from an EMBL/GenBank/DDBJ whole genome shotgun (WGS) entry which is preliminary data.</text>
</comment>
<dbReference type="GO" id="GO:0006887">
    <property type="term" value="P:exocytosis"/>
    <property type="evidence" value="ECO:0007669"/>
    <property type="project" value="InterPro"/>
</dbReference>
<dbReference type="GO" id="GO:0000149">
    <property type="term" value="F:SNARE binding"/>
    <property type="evidence" value="ECO:0007669"/>
    <property type="project" value="TreeGrafter"/>
</dbReference>
<proteinExistence type="predicted"/>
<reference evidence="2 3" key="1">
    <citation type="submission" date="2020-01" db="EMBL/GenBank/DDBJ databases">
        <authorList>
            <consortium name="DOE Joint Genome Institute"/>
            <person name="Haridas S."/>
            <person name="Albert R."/>
            <person name="Binder M."/>
            <person name="Bloem J."/>
            <person name="Labutti K."/>
            <person name="Salamov A."/>
            <person name="Andreopoulos B."/>
            <person name="Baker S.E."/>
            <person name="Barry K."/>
            <person name="Bills G."/>
            <person name="Bluhm B.H."/>
            <person name="Cannon C."/>
            <person name="Castanera R."/>
            <person name="Culley D.E."/>
            <person name="Daum C."/>
            <person name="Ezra D."/>
            <person name="Gonzalez J.B."/>
            <person name="Henrissat B."/>
            <person name="Kuo A."/>
            <person name="Liang C."/>
            <person name="Lipzen A."/>
            <person name="Lutzoni F."/>
            <person name="Magnuson J."/>
            <person name="Mondo S."/>
            <person name="Nolan M."/>
            <person name="Ohm R."/>
            <person name="Pangilinan J."/>
            <person name="Park H.-J.H."/>
            <person name="Ramirez L."/>
            <person name="Alfaro M."/>
            <person name="Sun H."/>
            <person name="Tritt A."/>
            <person name="Yoshinaga Y."/>
            <person name="Zwiers L.-H.L."/>
            <person name="Turgeon B.G."/>
            <person name="Goodwin S.B."/>
            <person name="Spatafora J.W."/>
            <person name="Crous P.W."/>
            <person name="Grigoriev I.V."/>
        </authorList>
    </citation>
    <scope>NUCLEOTIDE SEQUENCE [LARGE SCALE GENOMIC DNA]</scope>
    <source>
        <strain evidence="2 3">CBS 611.86</strain>
    </source>
</reference>